<dbReference type="CTD" id="20214028"/>
<dbReference type="OrthoDB" id="10256774at2759"/>
<dbReference type="Proteomes" id="UP000015101">
    <property type="component" value="Unassembled WGS sequence"/>
</dbReference>
<dbReference type="EMBL" id="AMQM01001262">
    <property type="status" value="NOT_ANNOTATED_CDS"/>
    <property type="molecule type" value="Genomic_DNA"/>
</dbReference>
<reference evidence="3" key="3">
    <citation type="submission" date="2015-06" db="UniProtKB">
        <authorList>
            <consortium name="EnsemblMetazoa"/>
        </authorList>
    </citation>
    <scope>IDENTIFICATION</scope>
</reference>
<dbReference type="CDD" id="cd22717">
    <property type="entry name" value="FHA_APLF"/>
    <property type="match status" value="1"/>
</dbReference>
<dbReference type="InParanoid" id="T1FYY0"/>
<feature type="domain" description="FHA" evidence="1">
    <location>
        <begin position="25"/>
        <end position="93"/>
    </location>
</feature>
<dbReference type="STRING" id="6412.T1FYY0"/>
<evidence type="ECO:0000313" key="2">
    <source>
        <dbReference type="EMBL" id="ESN99458.1"/>
    </source>
</evidence>
<reference evidence="4" key="1">
    <citation type="submission" date="2012-12" db="EMBL/GenBank/DDBJ databases">
        <authorList>
            <person name="Hellsten U."/>
            <person name="Grimwood J."/>
            <person name="Chapman J.A."/>
            <person name="Shapiro H."/>
            <person name="Aerts A."/>
            <person name="Otillar R.P."/>
            <person name="Terry A.Y."/>
            <person name="Boore J.L."/>
            <person name="Simakov O."/>
            <person name="Marletaz F."/>
            <person name="Cho S.-J."/>
            <person name="Edsinger-Gonzales E."/>
            <person name="Havlak P."/>
            <person name="Kuo D.-H."/>
            <person name="Larsson T."/>
            <person name="Lv J."/>
            <person name="Arendt D."/>
            <person name="Savage R."/>
            <person name="Osoegawa K."/>
            <person name="de Jong P."/>
            <person name="Lindberg D.R."/>
            <person name="Seaver E.C."/>
            <person name="Weisblat D.A."/>
            <person name="Putnam N.H."/>
            <person name="Grigoriev I.V."/>
            <person name="Rokhsar D.S."/>
        </authorList>
    </citation>
    <scope>NUCLEOTIDE SEQUENCE</scope>
</reference>
<protein>
    <recommendedName>
        <fullName evidence="1">FHA domain-containing protein</fullName>
    </recommendedName>
</protein>
<dbReference type="RefSeq" id="XP_009022542.1">
    <property type="nucleotide sequence ID" value="XM_009024294.1"/>
</dbReference>
<gene>
    <name evidence="3" type="primary">20214028</name>
    <name evidence="2" type="ORF">HELRODRAFT_67202</name>
</gene>
<dbReference type="AlphaFoldDB" id="T1FYY0"/>
<dbReference type="GO" id="GO:0003906">
    <property type="term" value="F:DNA-(apurinic or apyrimidinic site) endonuclease activity"/>
    <property type="evidence" value="ECO:0007669"/>
    <property type="project" value="InterPro"/>
</dbReference>
<evidence type="ECO:0000313" key="3">
    <source>
        <dbReference type="EnsemblMetazoa" id="HelroP67202"/>
    </source>
</evidence>
<name>T1FYY0_HELRO</name>
<dbReference type="GeneID" id="20214028"/>
<dbReference type="GO" id="GO:0006302">
    <property type="term" value="P:double-strand break repair"/>
    <property type="evidence" value="ECO:0007669"/>
    <property type="project" value="InterPro"/>
</dbReference>
<dbReference type="GO" id="GO:0008408">
    <property type="term" value="F:3'-5' exonuclease activity"/>
    <property type="evidence" value="ECO:0007669"/>
    <property type="project" value="InterPro"/>
</dbReference>
<dbReference type="InterPro" id="IPR008984">
    <property type="entry name" value="SMAD_FHA_dom_sf"/>
</dbReference>
<dbReference type="EnsemblMetazoa" id="HelroT67202">
    <property type="protein sequence ID" value="HelroP67202"/>
    <property type="gene ID" value="HelroG67202"/>
</dbReference>
<proteinExistence type="predicted"/>
<dbReference type="SUPFAM" id="SSF49879">
    <property type="entry name" value="SMAD/FHA domain"/>
    <property type="match status" value="1"/>
</dbReference>
<reference evidence="2 4" key="2">
    <citation type="journal article" date="2013" name="Nature">
        <title>Insights into bilaterian evolution from three spiralian genomes.</title>
        <authorList>
            <person name="Simakov O."/>
            <person name="Marletaz F."/>
            <person name="Cho S.J."/>
            <person name="Edsinger-Gonzales E."/>
            <person name="Havlak P."/>
            <person name="Hellsten U."/>
            <person name="Kuo D.H."/>
            <person name="Larsson T."/>
            <person name="Lv J."/>
            <person name="Arendt D."/>
            <person name="Savage R."/>
            <person name="Osoegawa K."/>
            <person name="de Jong P."/>
            <person name="Grimwood J."/>
            <person name="Chapman J.A."/>
            <person name="Shapiro H."/>
            <person name="Aerts A."/>
            <person name="Otillar R.P."/>
            <person name="Terry A.Y."/>
            <person name="Boore J.L."/>
            <person name="Grigoriev I.V."/>
            <person name="Lindberg D.R."/>
            <person name="Seaver E.C."/>
            <person name="Weisblat D.A."/>
            <person name="Putnam N.H."/>
            <person name="Rokhsar D.S."/>
        </authorList>
    </citation>
    <scope>NUCLEOTIDE SEQUENCE</scope>
</reference>
<dbReference type="Pfam" id="PF00498">
    <property type="entry name" value="FHA"/>
    <property type="match status" value="1"/>
</dbReference>
<dbReference type="FunFam" id="2.60.200.20:FF:000061">
    <property type="entry name" value="Zgc:165656 protein"/>
    <property type="match status" value="1"/>
</dbReference>
<dbReference type="KEGG" id="hro:HELRODRAFT_67202"/>
<dbReference type="EMBL" id="KB097143">
    <property type="protein sequence ID" value="ESN99458.1"/>
    <property type="molecule type" value="Genomic_DNA"/>
</dbReference>
<dbReference type="Gene3D" id="2.60.200.20">
    <property type="match status" value="1"/>
</dbReference>
<evidence type="ECO:0000259" key="1">
    <source>
        <dbReference type="Pfam" id="PF00498"/>
    </source>
</evidence>
<accession>T1FYY0</accession>
<dbReference type="PANTHER" id="PTHR21315:SF2">
    <property type="entry name" value="APRATAXIN AND PNK-LIKE FACTOR"/>
    <property type="match status" value="1"/>
</dbReference>
<dbReference type="InterPro" id="IPR000253">
    <property type="entry name" value="FHA_dom"/>
</dbReference>
<evidence type="ECO:0000313" key="4">
    <source>
        <dbReference type="Proteomes" id="UP000015101"/>
    </source>
</evidence>
<sequence length="114" mass="12446">MSSTSLVSLYPVDGGDPICIPSDKTVIGRGSLFKITDKRVSRNHATLEIVDGKLIIVPIHTNPCFYKAVGGSTSVVLPKDKPQPLEHGDVISLLPDKLFFKIHYKNEGLLVFSI</sequence>
<dbReference type="HOGENOM" id="CLU_2229174_0_0_1"/>
<organism evidence="3 4">
    <name type="scientific">Helobdella robusta</name>
    <name type="common">Californian leech</name>
    <dbReference type="NCBI Taxonomy" id="6412"/>
    <lineage>
        <taxon>Eukaryota</taxon>
        <taxon>Metazoa</taxon>
        <taxon>Spiralia</taxon>
        <taxon>Lophotrochozoa</taxon>
        <taxon>Annelida</taxon>
        <taxon>Clitellata</taxon>
        <taxon>Hirudinea</taxon>
        <taxon>Rhynchobdellida</taxon>
        <taxon>Glossiphoniidae</taxon>
        <taxon>Helobdella</taxon>
    </lineage>
</organism>
<dbReference type="PANTHER" id="PTHR21315">
    <property type="entry name" value="APRATAXIN AND PNK-LIKE FACTOR-RELATED"/>
    <property type="match status" value="1"/>
</dbReference>
<keyword evidence="4" id="KW-1185">Reference proteome</keyword>
<dbReference type="InterPro" id="IPR039253">
    <property type="entry name" value="APLF"/>
</dbReference>